<keyword evidence="3 5" id="KW-0964">Secreted</keyword>
<evidence type="ECO:0000256" key="3">
    <source>
        <dbReference type="ARBA" id="ARBA00022525"/>
    </source>
</evidence>
<gene>
    <name evidence="7" type="ORF">AM587_10003491</name>
    <name evidence="6" type="ORF">AM587_10008376</name>
</gene>
<dbReference type="AlphaFoldDB" id="A0A0W8C5U7"/>
<dbReference type="InterPro" id="IPR031825">
    <property type="entry name" value="RXLR"/>
</dbReference>
<comment type="subcellular location">
    <subcellularLocation>
        <location evidence="1 5">Secreted</location>
    </subcellularLocation>
</comment>
<evidence type="ECO:0000313" key="6">
    <source>
        <dbReference type="EMBL" id="KUF79443.1"/>
    </source>
</evidence>
<evidence type="ECO:0000256" key="2">
    <source>
        <dbReference type="ARBA" id="ARBA00010400"/>
    </source>
</evidence>
<dbReference type="Pfam" id="PF16810">
    <property type="entry name" value="RXLR"/>
    <property type="match status" value="1"/>
</dbReference>
<comment type="similarity">
    <text evidence="2 5">Belongs to the RxLR effector family.</text>
</comment>
<dbReference type="OrthoDB" id="127519at2759"/>
<evidence type="ECO:0000313" key="8">
    <source>
        <dbReference type="Proteomes" id="UP000052943"/>
    </source>
</evidence>
<organism evidence="6 8">
    <name type="scientific">Phytophthora nicotianae</name>
    <name type="common">Potato buckeye rot agent</name>
    <name type="synonym">Phytophthora parasitica</name>
    <dbReference type="NCBI Taxonomy" id="4792"/>
    <lineage>
        <taxon>Eukaryota</taxon>
        <taxon>Sar</taxon>
        <taxon>Stramenopiles</taxon>
        <taxon>Oomycota</taxon>
        <taxon>Peronosporomycetes</taxon>
        <taxon>Peronosporales</taxon>
        <taxon>Peronosporaceae</taxon>
        <taxon>Phytophthora</taxon>
    </lineage>
</organism>
<feature type="signal peptide" evidence="5">
    <location>
        <begin position="1"/>
        <end position="20"/>
    </location>
</feature>
<accession>A0A0W8C5U7</accession>
<protein>
    <recommendedName>
        <fullName evidence="5">RxLR effector protein</fullName>
    </recommendedName>
</protein>
<comment type="domain">
    <text evidence="5">The RxLR-dEER motif acts to carry the protein into the host cell cytoplasm through binding to cell surface phosphatidylinositol-3-phosphate.</text>
</comment>
<dbReference type="PROSITE" id="PS51257">
    <property type="entry name" value="PROKAR_LIPOPROTEIN"/>
    <property type="match status" value="1"/>
</dbReference>
<feature type="chain" id="PRO_5007439752" description="RxLR effector protein" evidence="5">
    <location>
        <begin position="21"/>
        <end position="182"/>
    </location>
</feature>
<comment type="function">
    <text evidence="5">Effector that suppresses plant defense responses during pathogen infection.</text>
</comment>
<dbReference type="Proteomes" id="UP000052943">
    <property type="component" value="Unassembled WGS sequence"/>
</dbReference>
<name>A0A0W8C5U7_PHYNI</name>
<reference evidence="6 8" key="1">
    <citation type="submission" date="2015-11" db="EMBL/GenBank/DDBJ databases">
        <title>Genomes and virulence difference between two physiological races of Phytophthora nicotianae.</title>
        <authorList>
            <person name="Liu H."/>
            <person name="Ma X."/>
            <person name="Yu H."/>
            <person name="Fang D."/>
            <person name="Li Y."/>
            <person name="Wang X."/>
            <person name="Wang W."/>
            <person name="Dong Y."/>
            <person name="Xiao B."/>
        </authorList>
    </citation>
    <scope>NUCLEOTIDE SEQUENCE [LARGE SCALE GENOMIC DNA]</scope>
    <source>
        <strain evidence="6">Race 0</strain>
        <strain evidence="8">race 0</strain>
    </source>
</reference>
<comment type="caution">
    <text evidence="6">The sequence shown here is derived from an EMBL/GenBank/DDBJ whole genome shotgun (WGS) entry which is preliminary data.</text>
</comment>
<evidence type="ECO:0000256" key="4">
    <source>
        <dbReference type="ARBA" id="ARBA00022729"/>
    </source>
</evidence>
<sequence>MRVYFIFLLVATTLAACTSALLTSMDSRRVTDTTSVVAPQSSTIKENGTPANYLRKKESKIARDEERGFTSKFSSVGSVLEGMPSLASNKLLGGFNKLPRKDQAEVLKKLASLERMDVALATNQVPYWISKFPDSWVGRIMQYNAWIWSKKTPEWVMKEYPAFAKSYDLFYHNRMTRGYKYA</sequence>
<evidence type="ECO:0000256" key="5">
    <source>
        <dbReference type="RuleBase" id="RU367124"/>
    </source>
</evidence>
<evidence type="ECO:0000313" key="7">
    <source>
        <dbReference type="EMBL" id="KUF92675.1"/>
    </source>
</evidence>
<proteinExistence type="inferred from homology"/>
<keyword evidence="4 5" id="KW-0732">Signal</keyword>
<dbReference type="EMBL" id="LNFO01001316">
    <property type="protein sequence ID" value="KUF92675.1"/>
    <property type="molecule type" value="Genomic_DNA"/>
</dbReference>
<evidence type="ECO:0000256" key="1">
    <source>
        <dbReference type="ARBA" id="ARBA00004613"/>
    </source>
</evidence>
<dbReference type="EMBL" id="LNFO01004827">
    <property type="protein sequence ID" value="KUF79443.1"/>
    <property type="molecule type" value="Genomic_DNA"/>
</dbReference>